<gene>
    <name evidence="2" type="ORF">TMSB3V08_LOCUS2753</name>
</gene>
<name>A0A7R9E220_9NEOP</name>
<organism evidence="2">
    <name type="scientific">Timema monikensis</name>
    <dbReference type="NCBI Taxonomy" id="170555"/>
    <lineage>
        <taxon>Eukaryota</taxon>
        <taxon>Metazoa</taxon>
        <taxon>Ecdysozoa</taxon>
        <taxon>Arthropoda</taxon>
        <taxon>Hexapoda</taxon>
        <taxon>Insecta</taxon>
        <taxon>Pterygota</taxon>
        <taxon>Neoptera</taxon>
        <taxon>Polyneoptera</taxon>
        <taxon>Phasmatodea</taxon>
        <taxon>Timematodea</taxon>
        <taxon>Timematoidea</taxon>
        <taxon>Timematidae</taxon>
        <taxon>Timema</taxon>
    </lineage>
</organism>
<proteinExistence type="predicted"/>
<feature type="compositionally biased region" description="Basic and acidic residues" evidence="1">
    <location>
        <begin position="216"/>
        <end position="227"/>
    </location>
</feature>
<dbReference type="AlphaFoldDB" id="A0A7R9E220"/>
<accession>A0A7R9E220</accession>
<dbReference type="EMBL" id="OB793048">
    <property type="protein sequence ID" value="CAD7425850.1"/>
    <property type="molecule type" value="Genomic_DNA"/>
</dbReference>
<feature type="region of interest" description="Disordered" evidence="1">
    <location>
        <begin position="187"/>
        <end position="259"/>
    </location>
</feature>
<evidence type="ECO:0000313" key="2">
    <source>
        <dbReference type="EMBL" id="CAD7425850.1"/>
    </source>
</evidence>
<sequence length="259" mass="28786">MMETGKQKIELGRAKLRNEGNGQASNTVACAGPECIPAAVRQAGAIRLESTTPDSVRHDQTDSVIVTFIRSLKEDYSRILETSALQVMAKPYYLRKQFTKHPASLGCRDKRKNLHGVIPQASYTNRATTTVTANIIAEGTAGLMDKSFTLYLLTVAKSPRFQLCREMVCWGIGKVELEEVNPHLRGGRVENHLGKTTPSSPERDSNLDPPVLGGRAQHDTRTNRDHLGPSQDLTTPVVGLPNYNMVDLPRREREREIER</sequence>
<feature type="compositionally biased region" description="Basic and acidic residues" evidence="1">
    <location>
        <begin position="248"/>
        <end position="259"/>
    </location>
</feature>
<protein>
    <submittedName>
        <fullName evidence="2">Uncharacterized protein</fullName>
    </submittedName>
</protein>
<reference evidence="2" key="1">
    <citation type="submission" date="2020-11" db="EMBL/GenBank/DDBJ databases">
        <authorList>
            <person name="Tran Van P."/>
        </authorList>
    </citation>
    <scope>NUCLEOTIDE SEQUENCE</scope>
</reference>
<evidence type="ECO:0000256" key="1">
    <source>
        <dbReference type="SAM" id="MobiDB-lite"/>
    </source>
</evidence>